<dbReference type="Pfam" id="PF02321">
    <property type="entry name" value="OEP"/>
    <property type="match status" value="1"/>
</dbReference>
<accession>A0AA37SN23</accession>
<dbReference type="InterPro" id="IPR027463">
    <property type="entry name" value="AcrB_DN_DC_subdom"/>
</dbReference>
<keyword evidence="6 9" id="KW-0812">Transmembrane</keyword>
<evidence type="ECO:0000256" key="7">
    <source>
        <dbReference type="ARBA" id="ARBA00022989"/>
    </source>
</evidence>
<comment type="similarity">
    <text evidence="3">Belongs to the resistance-nodulation-cell division (RND) (TC 2.A.6) family.</text>
</comment>
<dbReference type="SUPFAM" id="SSF82714">
    <property type="entry name" value="Multidrug efflux transporter AcrB TolC docking domain, DN and DC subdomains"/>
    <property type="match status" value="2"/>
</dbReference>
<dbReference type="Proteomes" id="UP001156666">
    <property type="component" value="Unassembled WGS sequence"/>
</dbReference>
<evidence type="ECO:0000256" key="9">
    <source>
        <dbReference type="SAM" id="Phobius"/>
    </source>
</evidence>
<feature type="transmembrane region" description="Helical" evidence="9">
    <location>
        <begin position="367"/>
        <end position="387"/>
    </location>
</feature>
<dbReference type="GO" id="GO:0005886">
    <property type="term" value="C:plasma membrane"/>
    <property type="evidence" value="ECO:0007669"/>
    <property type="project" value="UniProtKB-SubCell"/>
</dbReference>
<reference evidence="10" key="1">
    <citation type="journal article" date="2014" name="Int. J. Syst. Evol. Microbiol.">
        <title>Complete genome sequence of Corynebacterium casei LMG S-19264T (=DSM 44701T), isolated from a smear-ripened cheese.</title>
        <authorList>
            <consortium name="US DOE Joint Genome Institute (JGI-PGF)"/>
            <person name="Walter F."/>
            <person name="Albersmeier A."/>
            <person name="Kalinowski J."/>
            <person name="Ruckert C."/>
        </authorList>
    </citation>
    <scope>NUCLEOTIDE SEQUENCE</scope>
    <source>
        <strain evidence="10">NBRC 108769</strain>
    </source>
</reference>
<evidence type="ECO:0000256" key="2">
    <source>
        <dbReference type="ARBA" id="ARBA00007613"/>
    </source>
</evidence>
<feature type="transmembrane region" description="Helical" evidence="9">
    <location>
        <begin position="393"/>
        <end position="416"/>
    </location>
</feature>
<evidence type="ECO:0000256" key="8">
    <source>
        <dbReference type="ARBA" id="ARBA00023136"/>
    </source>
</evidence>
<feature type="transmembrane region" description="Helical" evidence="9">
    <location>
        <begin position="480"/>
        <end position="503"/>
    </location>
</feature>
<keyword evidence="11" id="KW-1185">Reference proteome</keyword>
<keyword evidence="4" id="KW-0813">Transport</keyword>
<dbReference type="GO" id="GO:0042910">
    <property type="term" value="F:xenobiotic transmembrane transporter activity"/>
    <property type="evidence" value="ECO:0007669"/>
    <property type="project" value="TreeGrafter"/>
</dbReference>
<protein>
    <submittedName>
        <fullName evidence="10">Acriflavine resistance protein B</fullName>
    </submittedName>
</protein>
<keyword evidence="8 9" id="KW-0472">Membrane</keyword>
<dbReference type="PRINTS" id="PR00702">
    <property type="entry name" value="ACRIFLAVINRP"/>
</dbReference>
<dbReference type="SUPFAM" id="SSF56954">
    <property type="entry name" value="Outer membrane efflux proteins (OEP)"/>
    <property type="match status" value="1"/>
</dbReference>
<feature type="transmembrane region" description="Helical" evidence="9">
    <location>
        <begin position="449"/>
        <end position="468"/>
    </location>
</feature>
<keyword evidence="7 9" id="KW-1133">Transmembrane helix</keyword>
<dbReference type="InterPro" id="IPR004763">
    <property type="entry name" value="CusA-like"/>
</dbReference>
<dbReference type="InterPro" id="IPR003423">
    <property type="entry name" value="OMP_efflux"/>
</dbReference>
<organism evidence="10 11">
    <name type="scientific">Portibacter lacus</name>
    <dbReference type="NCBI Taxonomy" id="1099794"/>
    <lineage>
        <taxon>Bacteria</taxon>
        <taxon>Pseudomonadati</taxon>
        <taxon>Bacteroidota</taxon>
        <taxon>Saprospiria</taxon>
        <taxon>Saprospirales</taxon>
        <taxon>Haliscomenobacteraceae</taxon>
        <taxon>Portibacter</taxon>
    </lineage>
</organism>
<dbReference type="InterPro" id="IPR001036">
    <property type="entry name" value="Acrflvin-R"/>
</dbReference>
<dbReference type="GO" id="GO:0015562">
    <property type="term" value="F:efflux transmembrane transporter activity"/>
    <property type="evidence" value="ECO:0007669"/>
    <property type="project" value="InterPro"/>
</dbReference>
<dbReference type="Gene3D" id="3.30.70.1440">
    <property type="entry name" value="Multidrug efflux transporter AcrB pore domain"/>
    <property type="match status" value="1"/>
</dbReference>
<dbReference type="SUPFAM" id="SSF82866">
    <property type="entry name" value="Multidrug efflux transporter AcrB transmembrane domain"/>
    <property type="match status" value="2"/>
</dbReference>
<evidence type="ECO:0000313" key="10">
    <source>
        <dbReference type="EMBL" id="GLR17566.1"/>
    </source>
</evidence>
<feature type="transmembrane region" description="Helical" evidence="9">
    <location>
        <begin position="1040"/>
        <end position="1056"/>
    </location>
</feature>
<evidence type="ECO:0000256" key="4">
    <source>
        <dbReference type="ARBA" id="ARBA00022448"/>
    </source>
</evidence>
<feature type="transmembrane region" description="Helical" evidence="9">
    <location>
        <begin position="344"/>
        <end position="360"/>
    </location>
</feature>
<comment type="subcellular location">
    <subcellularLocation>
        <location evidence="1">Cell membrane</location>
        <topology evidence="1">Multi-pass membrane protein</topology>
    </subcellularLocation>
</comment>
<proteinExistence type="inferred from homology"/>
<sequence>MFDNIIAYSIKHKFVIGILVLGLIGVGSYSLKNLPIDALPDITNNQVQIITTSPSLATQEVELFITYPIELAVKSIPDIVELRSISRFGLSLVTVVFEESTDIYWARTQITERLKQAENEIPEGFGSPELAPISTGLGEIFQYTISADEGFEEELDIMELRSIQDWIIVPQILGTPGVAEVNTLGGIRKEYEVSINPDKLKSMEITMPEIFAALQRNNENTGGAYIDKQPNAYFIRSIGMVSSLEDVSKIVIKVKNDIPILIRDVAEVKFGNTVRYGATTRNGHGEVVNGMVMMLKGENSAKVVNLVKERMEQIKETLPEGVVISPYLDRSRLVDRAIATVKKNLIEGALIVVFILVLLIGNWRAGLIVASVIPLALLFAVSMMKLFGVSGNLMSLGAIDFGLIVDGAVIIVEAIIHRLHIRPNHNDLSREEMDQEVYNAASKIRKSAAFGEIIILIVYLPILALVGIEGKMFAPMAKTVAFAILGAFILSLTYVPMMSALFLSKKINQKKNISDKIIEAFQRFYAPILDFAIQFRLFMLAIAVGFFILALIIFNKLGGEFIPTLFEGDIATHVMIPPGSSLSQEIYSTTRAEQLLLENFPEIEQVVSKIGSAEVPTDPMPMEVADVIIILKDKKEWTSASTKEELFEKMEKVLDDLPGVTTEFSQPIQMRFNELMTGVRSDVGVKIYGENIDLLVALGEKVEKLLGSVEGVQDSRAETVSGLPQINIKYNKDKLALYGLNVSDLNLMVSMGFAGAPAGVIYEGEKKFDLVVRLAEPFRKDISNVENLYVSLPSGNQIPLSQVADIEIKQGPAQISREDGKRRIIVGFNVRGRDIESVVNEIKSKIQSEIELPVGYYVQYAGEFENLERAKARLGIAVPIALALIFVLLYFTFGSVAQSILIFTAIPLSAIGGVFALWIRGMDFSISAGIGFIALFGVAVLNGIVLISYFNELKEEGMSDVLERIKVGTAVRLRPVIMTASVASLGFLPMALSTSAGAEVQKPLATVVIGGLITATILTLIILPILYYYLEKFKARKLKIASIVLLLCFATVSINAQHSTVTNVEEAINNALVENGNIQANQLRIDQARQSKNGAYLIPKTSFTGSFGQLNTGTFDSNIGISQRWNPYLGKVKKALVDAEIGKRELESELAKQALRYEIRSRWDRVLFTKAELQKLEEQRDIWGQFSKYANRKFEVGESNILEQTTAETKLRSMDQDILKLQTAIENEVILIESLVHGNVLIENLAYEPLPQILFADSSLLEQHPLIQNTIRDVEIAQAEVKVYNAEKTPDLKLGYFIQSIRGETYNGVEANAIPRFQGIQIGVDVPLFSKGYDAKIAASKTEVVVQNERQRQMMVEIKSELATLFNSYKMELSNIEYYKTIALPNAERIENNAKKGYESGEIGYLEYVQALNMQYEIEHSYLDAILNFNQAVISIQYLLNQ</sequence>
<comment type="similarity">
    <text evidence="2">Belongs to the outer membrane factor (OMF) (TC 1.B.17) family.</text>
</comment>
<dbReference type="PANTHER" id="PTHR32063:SF24">
    <property type="entry name" value="CATION EFFLUX SYSTEM (ACRB_ACRD_ACRF FAMILY)"/>
    <property type="match status" value="1"/>
</dbReference>
<keyword evidence="5" id="KW-1003">Cell membrane</keyword>
<dbReference type="SUPFAM" id="SSF82693">
    <property type="entry name" value="Multidrug efflux transporter AcrB pore domain, PN1, PN2, PC1 and PC2 subdomains"/>
    <property type="match status" value="3"/>
</dbReference>
<feature type="transmembrane region" description="Helical" evidence="9">
    <location>
        <begin position="971"/>
        <end position="992"/>
    </location>
</feature>
<dbReference type="Gene3D" id="1.20.1640.10">
    <property type="entry name" value="Multidrug efflux transporter AcrB transmembrane domain"/>
    <property type="match status" value="2"/>
</dbReference>
<evidence type="ECO:0000256" key="6">
    <source>
        <dbReference type="ARBA" id="ARBA00022692"/>
    </source>
</evidence>
<gene>
    <name evidence="10" type="ORF">GCM10007940_21810</name>
</gene>
<dbReference type="GO" id="GO:0008324">
    <property type="term" value="F:monoatomic cation transmembrane transporter activity"/>
    <property type="evidence" value="ECO:0007669"/>
    <property type="project" value="InterPro"/>
</dbReference>
<dbReference type="PANTHER" id="PTHR32063">
    <property type="match status" value="1"/>
</dbReference>
<dbReference type="Gene3D" id="1.20.1600.10">
    <property type="entry name" value="Outer membrane efflux proteins (OEP)"/>
    <property type="match status" value="1"/>
</dbReference>
<evidence type="ECO:0000256" key="3">
    <source>
        <dbReference type="ARBA" id="ARBA00010942"/>
    </source>
</evidence>
<feature type="transmembrane region" description="Helical" evidence="9">
    <location>
        <begin position="874"/>
        <end position="893"/>
    </location>
</feature>
<name>A0AA37SN23_9BACT</name>
<comment type="caution">
    <text evidence="10">The sequence shown here is derived from an EMBL/GenBank/DDBJ whole genome shotgun (WGS) entry which is preliminary data.</text>
</comment>
<dbReference type="Pfam" id="PF00873">
    <property type="entry name" value="ACR_tran"/>
    <property type="match status" value="1"/>
</dbReference>
<feature type="transmembrane region" description="Helical" evidence="9">
    <location>
        <begin position="12"/>
        <end position="31"/>
    </location>
</feature>
<dbReference type="EMBL" id="BSOH01000014">
    <property type="protein sequence ID" value="GLR17566.1"/>
    <property type="molecule type" value="Genomic_DNA"/>
</dbReference>
<evidence type="ECO:0000256" key="1">
    <source>
        <dbReference type="ARBA" id="ARBA00004651"/>
    </source>
</evidence>
<feature type="transmembrane region" description="Helical" evidence="9">
    <location>
        <begin position="524"/>
        <end position="554"/>
    </location>
</feature>
<feature type="transmembrane region" description="Helical" evidence="9">
    <location>
        <begin position="1004"/>
        <end position="1028"/>
    </location>
</feature>
<evidence type="ECO:0000256" key="5">
    <source>
        <dbReference type="ARBA" id="ARBA00022475"/>
    </source>
</evidence>
<dbReference type="RefSeq" id="WP_235291235.1">
    <property type="nucleotide sequence ID" value="NZ_BSOH01000014.1"/>
</dbReference>
<evidence type="ECO:0000313" key="11">
    <source>
        <dbReference type="Proteomes" id="UP001156666"/>
    </source>
</evidence>
<dbReference type="Gene3D" id="3.30.70.1430">
    <property type="entry name" value="Multidrug efflux transporter AcrB pore domain"/>
    <property type="match status" value="2"/>
</dbReference>
<dbReference type="Gene3D" id="3.30.2090.10">
    <property type="entry name" value="Multidrug efflux transporter AcrB TolC docking domain, DN and DC subdomains"/>
    <property type="match status" value="2"/>
</dbReference>
<reference evidence="10" key="2">
    <citation type="submission" date="2023-01" db="EMBL/GenBank/DDBJ databases">
        <title>Draft genome sequence of Portibacter lacus strain NBRC 108769.</title>
        <authorList>
            <person name="Sun Q."/>
            <person name="Mori K."/>
        </authorList>
    </citation>
    <scope>NUCLEOTIDE SEQUENCE</scope>
    <source>
        <strain evidence="10">NBRC 108769</strain>
    </source>
</reference>
<dbReference type="NCBIfam" id="TIGR00914">
    <property type="entry name" value="2A0601"/>
    <property type="match status" value="1"/>
</dbReference>
<feature type="transmembrane region" description="Helical" evidence="9">
    <location>
        <begin position="900"/>
        <end position="919"/>
    </location>
</feature>
<dbReference type="Gene3D" id="3.30.70.1320">
    <property type="entry name" value="Multidrug efflux transporter AcrB pore domain like"/>
    <property type="match status" value="1"/>
</dbReference>
<feature type="transmembrane region" description="Helical" evidence="9">
    <location>
        <begin position="925"/>
        <end position="950"/>
    </location>
</feature>